<comment type="caution">
    <text evidence="1">The sequence shown here is derived from an EMBL/GenBank/DDBJ whole genome shotgun (WGS) entry which is preliminary data.</text>
</comment>
<protein>
    <submittedName>
        <fullName evidence="1">Uncharacterized protein</fullName>
    </submittedName>
</protein>
<dbReference type="EMBL" id="JOJR01000123">
    <property type="protein sequence ID" value="RCN44695.1"/>
    <property type="molecule type" value="Genomic_DNA"/>
</dbReference>
<sequence>MDGVPCIEDHQRVTILIRQVGPRNAAVFNRIVDRLARQRSIQDVCEEVETVSMAGLSGNLLRNRQIEHFKKRHYLSGLARFFEGNPRLVLIYLLELFLVSDNPKRTFHANFVTSVNTELVRFGELQAHRRVLGLIGVACSQPSTSVAAPSRKSVLCQYLVI</sequence>
<dbReference type="Proteomes" id="UP000252519">
    <property type="component" value="Unassembled WGS sequence"/>
</dbReference>
<dbReference type="STRING" id="29170.A0A368GNX1"/>
<evidence type="ECO:0000313" key="1">
    <source>
        <dbReference type="EMBL" id="RCN44695.1"/>
    </source>
</evidence>
<organism evidence="1 2">
    <name type="scientific">Ancylostoma caninum</name>
    <name type="common">Dog hookworm</name>
    <dbReference type="NCBI Taxonomy" id="29170"/>
    <lineage>
        <taxon>Eukaryota</taxon>
        <taxon>Metazoa</taxon>
        <taxon>Ecdysozoa</taxon>
        <taxon>Nematoda</taxon>
        <taxon>Chromadorea</taxon>
        <taxon>Rhabditida</taxon>
        <taxon>Rhabditina</taxon>
        <taxon>Rhabditomorpha</taxon>
        <taxon>Strongyloidea</taxon>
        <taxon>Ancylostomatidae</taxon>
        <taxon>Ancylostomatinae</taxon>
        <taxon>Ancylostoma</taxon>
    </lineage>
</organism>
<keyword evidence="2" id="KW-1185">Reference proteome</keyword>
<accession>A0A368GNX1</accession>
<dbReference type="OrthoDB" id="5848967at2759"/>
<dbReference type="AlphaFoldDB" id="A0A368GNX1"/>
<gene>
    <name evidence="1" type="ORF">ANCCAN_09340</name>
</gene>
<reference evidence="1 2" key="1">
    <citation type="submission" date="2014-10" db="EMBL/GenBank/DDBJ databases">
        <title>Draft genome of the hookworm Ancylostoma caninum.</title>
        <authorList>
            <person name="Mitreva M."/>
        </authorList>
    </citation>
    <scope>NUCLEOTIDE SEQUENCE [LARGE SCALE GENOMIC DNA]</scope>
    <source>
        <strain evidence="1 2">Baltimore</strain>
    </source>
</reference>
<feature type="non-terminal residue" evidence="1">
    <location>
        <position position="161"/>
    </location>
</feature>
<evidence type="ECO:0000313" key="2">
    <source>
        <dbReference type="Proteomes" id="UP000252519"/>
    </source>
</evidence>
<name>A0A368GNX1_ANCCA</name>
<proteinExistence type="predicted"/>